<evidence type="ECO:0000256" key="2">
    <source>
        <dbReference type="ARBA" id="ARBA00005791"/>
    </source>
</evidence>
<dbReference type="AlphaFoldDB" id="A0A7W9CJ54"/>
<keyword evidence="3" id="KW-0732">Signal</keyword>
<name>A0A7W9CJ54_9CAUL</name>
<dbReference type="EMBL" id="JACHOR010000003">
    <property type="protein sequence ID" value="MBB5746521.1"/>
    <property type="molecule type" value="Genomic_DNA"/>
</dbReference>
<comment type="function">
    <text evidence="1">May be required for disulfide bond formation in some proteins.</text>
</comment>
<dbReference type="PROSITE" id="PS51352">
    <property type="entry name" value="THIOREDOXIN_2"/>
    <property type="match status" value="1"/>
</dbReference>
<dbReference type="PANTHER" id="PTHR13887">
    <property type="entry name" value="GLUTATHIONE S-TRANSFERASE KAPPA"/>
    <property type="match status" value="1"/>
</dbReference>
<accession>A0A7W9CJ54</accession>
<feature type="signal peptide" evidence="3">
    <location>
        <begin position="1"/>
        <end position="27"/>
    </location>
</feature>
<evidence type="ECO:0000256" key="3">
    <source>
        <dbReference type="SAM" id="SignalP"/>
    </source>
</evidence>
<dbReference type="InterPro" id="IPR012336">
    <property type="entry name" value="Thioredoxin-like_fold"/>
</dbReference>
<comment type="similarity">
    <text evidence="2">Belongs to the thioredoxin family. DsbA subfamily.</text>
</comment>
<dbReference type="SUPFAM" id="SSF52833">
    <property type="entry name" value="Thioredoxin-like"/>
    <property type="match status" value="1"/>
</dbReference>
<evidence type="ECO:0000313" key="6">
    <source>
        <dbReference type="Proteomes" id="UP000545037"/>
    </source>
</evidence>
<dbReference type="InterPro" id="IPR036249">
    <property type="entry name" value="Thioredoxin-like_sf"/>
</dbReference>
<gene>
    <name evidence="5" type="ORF">GGR13_002125</name>
</gene>
<comment type="caution">
    <text evidence="5">The sequence shown here is derived from an EMBL/GenBank/DDBJ whole genome shotgun (WGS) entry which is preliminary data.</text>
</comment>
<sequence length="220" mass="23166">MRATKPLTFGSMSRRAALTAAALAAMATLTGCGASGTGARAEGDMGMGAPEGAKVTVVEYASVTCPHCAAWQNTTYEAFKAKYVDTNKVRYIFRELPTPPVEIASAGFLLARCAGEDRYFDVIHEIMARQQEMFSGATPPRTVLLRIANGVGLSEQQFTECVTDEDAIAAMEARVRTAQEAGVTGTPAFFVNGTQVVSPGSEGATLEDLSKAIDAELAKG</sequence>
<feature type="chain" id="PRO_5031546538" evidence="3">
    <location>
        <begin position="28"/>
        <end position="220"/>
    </location>
</feature>
<proteinExistence type="inferred from homology"/>
<keyword evidence="5" id="KW-0413">Isomerase</keyword>
<dbReference type="GO" id="GO:0016853">
    <property type="term" value="F:isomerase activity"/>
    <property type="evidence" value="ECO:0007669"/>
    <property type="project" value="UniProtKB-KW"/>
</dbReference>
<reference evidence="5 6" key="1">
    <citation type="submission" date="2020-08" db="EMBL/GenBank/DDBJ databases">
        <title>Genomic Encyclopedia of Type Strains, Phase IV (KMG-IV): sequencing the most valuable type-strain genomes for metagenomic binning, comparative biology and taxonomic classification.</title>
        <authorList>
            <person name="Goeker M."/>
        </authorList>
    </citation>
    <scope>NUCLEOTIDE SEQUENCE [LARGE SCALE GENOMIC DNA]</scope>
    <source>
        <strain evidence="5 6">DSM 4737</strain>
    </source>
</reference>
<organism evidence="5 6">
    <name type="scientific">Brevundimonas variabilis</name>
    <dbReference type="NCBI Taxonomy" id="74312"/>
    <lineage>
        <taxon>Bacteria</taxon>
        <taxon>Pseudomonadati</taxon>
        <taxon>Pseudomonadota</taxon>
        <taxon>Alphaproteobacteria</taxon>
        <taxon>Caulobacterales</taxon>
        <taxon>Caulobacteraceae</taxon>
        <taxon>Brevundimonas</taxon>
    </lineage>
</organism>
<dbReference type="PROSITE" id="PS51257">
    <property type="entry name" value="PROKAR_LIPOPROTEIN"/>
    <property type="match status" value="1"/>
</dbReference>
<dbReference type="Proteomes" id="UP000545037">
    <property type="component" value="Unassembled WGS sequence"/>
</dbReference>
<evidence type="ECO:0000259" key="4">
    <source>
        <dbReference type="PROSITE" id="PS51352"/>
    </source>
</evidence>
<dbReference type="InterPro" id="IPR013766">
    <property type="entry name" value="Thioredoxin_domain"/>
</dbReference>
<evidence type="ECO:0000256" key="1">
    <source>
        <dbReference type="ARBA" id="ARBA00003565"/>
    </source>
</evidence>
<keyword evidence="6" id="KW-1185">Reference proteome</keyword>
<dbReference type="InterPro" id="IPR006311">
    <property type="entry name" value="TAT_signal"/>
</dbReference>
<dbReference type="PROSITE" id="PS51318">
    <property type="entry name" value="TAT"/>
    <property type="match status" value="1"/>
</dbReference>
<dbReference type="Gene3D" id="3.40.30.10">
    <property type="entry name" value="Glutaredoxin"/>
    <property type="match status" value="1"/>
</dbReference>
<protein>
    <submittedName>
        <fullName evidence="5">Protein-disulfide isomerase</fullName>
    </submittedName>
</protein>
<dbReference type="RefSeq" id="WP_183213479.1">
    <property type="nucleotide sequence ID" value="NZ_JACHOR010000003.1"/>
</dbReference>
<dbReference type="PANTHER" id="PTHR13887:SF56">
    <property type="entry name" value="THIOREDOXIN-LIKE REDUCTASE RV2466C"/>
    <property type="match status" value="1"/>
</dbReference>
<dbReference type="Pfam" id="PF13462">
    <property type="entry name" value="Thioredoxin_4"/>
    <property type="match status" value="1"/>
</dbReference>
<evidence type="ECO:0000313" key="5">
    <source>
        <dbReference type="EMBL" id="MBB5746521.1"/>
    </source>
</evidence>
<feature type="domain" description="Thioredoxin" evidence="4">
    <location>
        <begin position="18"/>
        <end position="218"/>
    </location>
</feature>